<accession>A0A6J1TKL5</accession>
<dbReference type="Pfam" id="PF01156">
    <property type="entry name" value="IU_nuc_hydro"/>
    <property type="match status" value="1"/>
</dbReference>
<evidence type="ECO:0000313" key="3">
    <source>
        <dbReference type="RefSeq" id="XP_026292224.1"/>
    </source>
</evidence>
<dbReference type="RefSeq" id="XP_026292224.1">
    <property type="nucleotide sequence ID" value="XM_026436439.2"/>
</dbReference>
<dbReference type="Proteomes" id="UP000504606">
    <property type="component" value="Unplaced"/>
</dbReference>
<dbReference type="OrthoDB" id="432381at2759"/>
<dbReference type="SUPFAM" id="SSF53590">
    <property type="entry name" value="Nucleoside hydrolase"/>
    <property type="match status" value="1"/>
</dbReference>
<comment type="similarity">
    <text evidence="1">Belongs to the IUNH family.</text>
</comment>
<dbReference type="InterPro" id="IPR036452">
    <property type="entry name" value="Ribo_hydro-like"/>
</dbReference>
<dbReference type="AlphaFoldDB" id="A0A6J1TKL5"/>
<gene>
    <name evidence="3" type="primary">LOC113216661</name>
</gene>
<evidence type="ECO:0000256" key="1">
    <source>
        <dbReference type="ARBA" id="ARBA00009176"/>
    </source>
</evidence>
<name>A0A6J1TKL5_FRAOC</name>
<reference evidence="3" key="1">
    <citation type="submission" date="2025-08" db="UniProtKB">
        <authorList>
            <consortium name="RefSeq"/>
        </authorList>
    </citation>
    <scope>IDENTIFICATION</scope>
    <source>
        <tissue evidence="3">Whole organism</tissue>
    </source>
</reference>
<protein>
    <submittedName>
        <fullName evidence="3">Uncharacterized protein LOC113216661</fullName>
    </submittedName>
</protein>
<dbReference type="GeneID" id="113216661"/>
<dbReference type="GO" id="GO:0016799">
    <property type="term" value="F:hydrolase activity, hydrolyzing N-glycosyl compounds"/>
    <property type="evidence" value="ECO:0007669"/>
    <property type="project" value="InterPro"/>
</dbReference>
<organism evidence="2 3">
    <name type="scientific">Frankliniella occidentalis</name>
    <name type="common">Western flower thrips</name>
    <name type="synonym">Euthrips occidentalis</name>
    <dbReference type="NCBI Taxonomy" id="133901"/>
    <lineage>
        <taxon>Eukaryota</taxon>
        <taxon>Metazoa</taxon>
        <taxon>Ecdysozoa</taxon>
        <taxon>Arthropoda</taxon>
        <taxon>Hexapoda</taxon>
        <taxon>Insecta</taxon>
        <taxon>Pterygota</taxon>
        <taxon>Neoptera</taxon>
        <taxon>Paraneoptera</taxon>
        <taxon>Thysanoptera</taxon>
        <taxon>Terebrantia</taxon>
        <taxon>Thripoidea</taxon>
        <taxon>Thripidae</taxon>
        <taxon>Frankliniella</taxon>
    </lineage>
</organism>
<dbReference type="Gene3D" id="3.90.245.10">
    <property type="entry name" value="Ribonucleoside hydrolase-like"/>
    <property type="match status" value="1"/>
</dbReference>
<dbReference type="InterPro" id="IPR001910">
    <property type="entry name" value="Inosine/uridine_hydrolase_dom"/>
</dbReference>
<dbReference type="PANTHER" id="PTHR46190:SF1">
    <property type="entry name" value="SI:CH211-201H21.5"/>
    <property type="match status" value="1"/>
</dbReference>
<dbReference type="PANTHER" id="PTHR46190">
    <property type="entry name" value="SI:CH211-201H21.5-RELATED"/>
    <property type="match status" value="1"/>
</dbReference>
<dbReference type="KEGG" id="foc:113216661"/>
<dbReference type="InterPro" id="IPR052775">
    <property type="entry name" value="IUN_hydrolase"/>
</dbReference>
<sequence length="369" mass="38909">MPHVTGSMLLLLGCFVWLLPAEARLCPWAGPPSSEGVVELLLDVDAGADDAMAILELLAAEQLSDPSLTPTRVVAISCVGGNAPVRLVRRNVMATLEAAGRLDIPVFLGAHVSLLHENPTATMYGRDGFGDFLPDQVAADEPGDVHAVLALTRMVRENPGRFTLLALAPLTNVALALRLDPSFLDNMRAVYFNGAAAHGGGNQGQPGKEINVNFDPEAAFIVYNSTRKAINVMPSETASDLRVSRAWRVGVLGAVDSAQVRLLNRAERVVLEAAGDKDPWVNANGLLAAALLCPCVVRERNPGRLLVATADGVARGATFVDFSGAGGPDNVLVLERPDSSLFRALALRLLSTPPPQSGPAAVPEKGLFL</sequence>
<proteinExistence type="inferred from homology"/>
<keyword evidence="2" id="KW-1185">Reference proteome</keyword>
<evidence type="ECO:0000313" key="2">
    <source>
        <dbReference type="Proteomes" id="UP000504606"/>
    </source>
</evidence>